<evidence type="ECO:0000256" key="2">
    <source>
        <dbReference type="PROSITE-ProRule" id="PRU00169"/>
    </source>
</evidence>
<dbReference type="PANTHER" id="PTHR44591:SF3">
    <property type="entry name" value="RESPONSE REGULATORY DOMAIN-CONTAINING PROTEIN"/>
    <property type="match status" value="1"/>
</dbReference>
<name>A0A4Y8PWG8_9BACL</name>
<dbReference type="InterPro" id="IPR001789">
    <property type="entry name" value="Sig_transdc_resp-reg_receiver"/>
</dbReference>
<dbReference type="InterPro" id="IPR050595">
    <property type="entry name" value="Bact_response_regulator"/>
</dbReference>
<dbReference type="Pfam" id="PF04397">
    <property type="entry name" value="LytTR"/>
    <property type="match status" value="1"/>
</dbReference>
<proteinExistence type="predicted"/>
<dbReference type="GO" id="GO:0003677">
    <property type="term" value="F:DNA binding"/>
    <property type="evidence" value="ECO:0007669"/>
    <property type="project" value="InterPro"/>
</dbReference>
<evidence type="ECO:0000259" key="3">
    <source>
        <dbReference type="PROSITE" id="PS50110"/>
    </source>
</evidence>
<gene>
    <name evidence="4" type="ORF">B5M42_18160</name>
</gene>
<reference evidence="4 5" key="1">
    <citation type="submission" date="2017-03" db="EMBL/GenBank/DDBJ databases">
        <title>Isolation of Levoglucosan Utilizing Bacteria.</title>
        <authorList>
            <person name="Arya A.S."/>
        </authorList>
    </citation>
    <scope>NUCLEOTIDE SEQUENCE [LARGE SCALE GENOMIC DNA]</scope>
    <source>
        <strain evidence="4 5">MEC069</strain>
    </source>
</reference>
<dbReference type="AlphaFoldDB" id="A0A4Y8PWG8"/>
<dbReference type="EMBL" id="MYFO01000028">
    <property type="protein sequence ID" value="TFE85131.1"/>
    <property type="molecule type" value="Genomic_DNA"/>
</dbReference>
<feature type="domain" description="Response regulatory" evidence="3">
    <location>
        <begin position="25"/>
        <end position="143"/>
    </location>
</feature>
<dbReference type="OrthoDB" id="2962330at2"/>
<dbReference type="InterPro" id="IPR007492">
    <property type="entry name" value="LytTR_DNA-bd_dom"/>
</dbReference>
<evidence type="ECO:0000313" key="4">
    <source>
        <dbReference type="EMBL" id="TFE85131.1"/>
    </source>
</evidence>
<dbReference type="PANTHER" id="PTHR44591">
    <property type="entry name" value="STRESS RESPONSE REGULATOR PROTEIN 1"/>
    <property type="match status" value="1"/>
</dbReference>
<dbReference type="InterPro" id="IPR011006">
    <property type="entry name" value="CheY-like_superfamily"/>
</dbReference>
<dbReference type="Gene3D" id="2.40.50.1020">
    <property type="entry name" value="LytTr DNA-binding domain"/>
    <property type="match status" value="1"/>
</dbReference>
<keyword evidence="5" id="KW-1185">Reference proteome</keyword>
<dbReference type="Pfam" id="PF00072">
    <property type="entry name" value="Response_reg"/>
    <property type="match status" value="1"/>
</dbReference>
<dbReference type="GO" id="GO:0000160">
    <property type="term" value="P:phosphorelay signal transduction system"/>
    <property type="evidence" value="ECO:0007669"/>
    <property type="project" value="InterPro"/>
</dbReference>
<protein>
    <recommendedName>
        <fullName evidence="3">Response regulatory domain-containing protein</fullName>
    </recommendedName>
</protein>
<evidence type="ECO:0000256" key="1">
    <source>
        <dbReference type="ARBA" id="ARBA00022553"/>
    </source>
</evidence>
<comment type="caution">
    <text evidence="4">The sequence shown here is derived from an EMBL/GenBank/DDBJ whole genome shotgun (WGS) entry which is preliminary data.</text>
</comment>
<dbReference type="SMART" id="SM00850">
    <property type="entry name" value="LytTR"/>
    <property type="match status" value="1"/>
</dbReference>
<dbReference type="SUPFAM" id="SSF52172">
    <property type="entry name" value="CheY-like"/>
    <property type="match status" value="1"/>
</dbReference>
<dbReference type="SMART" id="SM00448">
    <property type="entry name" value="REC"/>
    <property type="match status" value="1"/>
</dbReference>
<accession>A0A4Y8PWG8</accession>
<organism evidence="4 5">
    <name type="scientific">Paenibacillus athensensis</name>
    <dbReference type="NCBI Taxonomy" id="1967502"/>
    <lineage>
        <taxon>Bacteria</taxon>
        <taxon>Bacillati</taxon>
        <taxon>Bacillota</taxon>
        <taxon>Bacilli</taxon>
        <taxon>Bacillales</taxon>
        <taxon>Paenibacillaceae</taxon>
        <taxon>Paenibacillus</taxon>
    </lineage>
</organism>
<dbReference type="Gene3D" id="3.40.50.2300">
    <property type="match status" value="1"/>
</dbReference>
<feature type="modified residue" description="4-aspartylphosphate" evidence="2">
    <location>
        <position position="75"/>
    </location>
</feature>
<sequence>MPLPRPKLTPYHFNARGARMNPTYSVVIVEDNPWIAKLLSEYSERCGLTVLQVVPCGEDIMSCYEQLNPDLMLVDIGLQGEMDGITTIQTLRDKGFHRQKIIMVSGTTNIEHILTSMNELGSLYFLSKPVLFPKFEAAIQKAVTEIELDRKRQEPGETATWITVKNLKVEVPILEQSIVFVEKEEKRSTLIYLVNGEIIEGNTSLSDILAQASPCLFSPYKGYLINLKHVMSYEKERGLPGSRRYLIHLQHTPNKIPLSRMVQKEFAQLLYEMSGKR</sequence>
<evidence type="ECO:0000313" key="5">
    <source>
        <dbReference type="Proteomes" id="UP000298246"/>
    </source>
</evidence>
<keyword evidence="1 2" id="KW-0597">Phosphoprotein</keyword>
<dbReference type="PROSITE" id="PS50110">
    <property type="entry name" value="RESPONSE_REGULATORY"/>
    <property type="match status" value="1"/>
</dbReference>
<dbReference type="Proteomes" id="UP000298246">
    <property type="component" value="Unassembled WGS sequence"/>
</dbReference>